<dbReference type="InterPro" id="IPR052462">
    <property type="entry name" value="SLIRP/GR-RBP-like"/>
</dbReference>
<dbReference type="PANTHER" id="PTHR48027">
    <property type="entry name" value="HETEROGENEOUS NUCLEAR RIBONUCLEOPROTEIN 87F-RELATED"/>
    <property type="match status" value="1"/>
</dbReference>
<evidence type="ECO:0000256" key="1">
    <source>
        <dbReference type="ARBA" id="ARBA00022884"/>
    </source>
</evidence>
<keyword evidence="6" id="KW-1185">Reference proteome</keyword>
<reference evidence="5 6" key="1">
    <citation type="journal article" date="2024" name="BMC Biol.">
        <title>Comparative genomics of Ascetosporea gives new insight into the evolutionary basis for animal parasitism in Rhizaria.</title>
        <authorList>
            <person name="Hiltunen Thoren M."/>
            <person name="Onut-Brannstrom I."/>
            <person name="Alfjorden A."/>
            <person name="Peckova H."/>
            <person name="Swords F."/>
            <person name="Hooper C."/>
            <person name="Holzer A.S."/>
            <person name="Bass D."/>
            <person name="Burki F."/>
        </authorList>
    </citation>
    <scope>NUCLEOTIDE SEQUENCE [LARGE SCALE GENOMIC DNA]</scope>
    <source>
        <strain evidence="5">20-A016</strain>
    </source>
</reference>
<proteinExistence type="predicted"/>
<dbReference type="PROSITE" id="PS50102">
    <property type="entry name" value="RRM"/>
    <property type="match status" value="1"/>
</dbReference>
<feature type="region of interest" description="Disordered" evidence="3">
    <location>
        <begin position="197"/>
        <end position="252"/>
    </location>
</feature>
<dbReference type="InterPro" id="IPR035979">
    <property type="entry name" value="RBD_domain_sf"/>
</dbReference>
<comment type="caution">
    <text evidence="5">The sequence shown here is derived from an EMBL/GenBank/DDBJ whole genome shotgun (WGS) entry which is preliminary data.</text>
</comment>
<dbReference type="Pfam" id="PF00076">
    <property type="entry name" value="RRM_1"/>
    <property type="match status" value="1"/>
</dbReference>
<feature type="compositionally biased region" description="Polar residues" evidence="3">
    <location>
        <begin position="1"/>
        <end position="25"/>
    </location>
</feature>
<sequence>MESTVGNKEMPKTQNNQNSQNTAKDQLNKKSLSISKNKPEKQNAPAITAKNATSIVSENIVDDLFFLASDVEKSEFMRRSALEFPNSQSLKVLISKLDRNPDLRKIYVKTFGLKKEAEEDLKTAFSRFGSVSNVKIVINQQTGELRGYAFVGFESVLSALNALEQRHVTVKGITTVNSTFKRNTLKQFPGRDFDGGFAQNQRAPNMQNNMSGPGGHPNPYFGGQWNGDQRAFGQSGNFGQGFNSQSQSGPRV</sequence>
<accession>A0ABV2AHY4</accession>
<dbReference type="SMART" id="SM00360">
    <property type="entry name" value="RRM"/>
    <property type="match status" value="1"/>
</dbReference>
<protein>
    <recommendedName>
        <fullName evidence="4">RRM domain-containing protein</fullName>
    </recommendedName>
</protein>
<evidence type="ECO:0000256" key="3">
    <source>
        <dbReference type="SAM" id="MobiDB-lite"/>
    </source>
</evidence>
<feature type="domain" description="RRM" evidence="4">
    <location>
        <begin position="104"/>
        <end position="200"/>
    </location>
</feature>
<dbReference type="InterPro" id="IPR000504">
    <property type="entry name" value="RRM_dom"/>
</dbReference>
<feature type="compositionally biased region" description="Polar residues" evidence="3">
    <location>
        <begin position="198"/>
        <end position="211"/>
    </location>
</feature>
<dbReference type="EMBL" id="JBDODL010000249">
    <property type="protein sequence ID" value="MES1919294.1"/>
    <property type="molecule type" value="Genomic_DNA"/>
</dbReference>
<evidence type="ECO:0000256" key="2">
    <source>
        <dbReference type="PROSITE-ProRule" id="PRU00176"/>
    </source>
</evidence>
<feature type="region of interest" description="Disordered" evidence="3">
    <location>
        <begin position="1"/>
        <end position="46"/>
    </location>
</feature>
<evidence type="ECO:0000313" key="6">
    <source>
        <dbReference type="Proteomes" id="UP001439008"/>
    </source>
</evidence>
<name>A0ABV2AHY4_9EUKA</name>
<feature type="compositionally biased region" description="Low complexity" evidence="3">
    <location>
        <begin position="232"/>
        <end position="252"/>
    </location>
</feature>
<dbReference type="InterPro" id="IPR012677">
    <property type="entry name" value="Nucleotide-bd_a/b_plait_sf"/>
</dbReference>
<dbReference type="Proteomes" id="UP001439008">
    <property type="component" value="Unassembled WGS sequence"/>
</dbReference>
<keyword evidence="1 2" id="KW-0694">RNA-binding</keyword>
<evidence type="ECO:0000313" key="5">
    <source>
        <dbReference type="EMBL" id="MES1919294.1"/>
    </source>
</evidence>
<dbReference type="SUPFAM" id="SSF54928">
    <property type="entry name" value="RNA-binding domain, RBD"/>
    <property type="match status" value="1"/>
</dbReference>
<evidence type="ECO:0000259" key="4">
    <source>
        <dbReference type="PROSITE" id="PS50102"/>
    </source>
</evidence>
<dbReference type="Gene3D" id="3.30.70.330">
    <property type="match status" value="1"/>
</dbReference>
<organism evidence="5 6">
    <name type="scientific">Bonamia ostreae</name>
    <dbReference type="NCBI Taxonomy" id="126728"/>
    <lineage>
        <taxon>Eukaryota</taxon>
        <taxon>Sar</taxon>
        <taxon>Rhizaria</taxon>
        <taxon>Endomyxa</taxon>
        <taxon>Ascetosporea</taxon>
        <taxon>Haplosporida</taxon>
        <taxon>Bonamia</taxon>
    </lineage>
</organism>
<gene>
    <name evidence="5" type="ORF">MHBO_001149</name>
</gene>